<protein>
    <recommendedName>
        <fullName evidence="3">LVIVD repeat-containing protein</fullName>
    </recommendedName>
</protein>
<dbReference type="PROSITE" id="PS51257">
    <property type="entry name" value="PROKAR_LIPOPROTEIN"/>
    <property type="match status" value="1"/>
</dbReference>
<sequence>MIRLKLTYILLGTIILLAGCSPDDPWQRGTVEGYVPVYSNDPSTKQVQSLPARPVVNGGKLYNAGTDVLLEEKDSGLHIISYANPVRPRRTGFIRIPGMGQVTVEGNYLYAANYNDIVIIDLATMEVRGRINGVASAKAFPPVDNAYFECADPSKGTVIGWRKTLVNNPQCRTSRYGNIYAGNENDLNAGIVVSQQHLYLAKDKNLLVYSIAQSSSPVLKKSLPFPYTPDSIFRFNDDLAVTANIYSGGMDLYSLAEPETPVLKKYYQDITACLKIRAAGQYAFAITKRRDGCSWSSGLNIYDMAKDSPFLSSIPIQAPGSLALSDRIIYVSGFSGTEIINMTDVSSPVIISGQLSEIFSDMQTAGNLLFARTDSVTWCYNITLPQAPVLISKLTDR</sequence>
<dbReference type="AlphaFoldDB" id="A0A7K1UB82"/>
<organism evidence="1 2">
    <name type="scientific">Chitinophaga tropicalis</name>
    <dbReference type="NCBI Taxonomy" id="2683588"/>
    <lineage>
        <taxon>Bacteria</taxon>
        <taxon>Pseudomonadati</taxon>
        <taxon>Bacteroidota</taxon>
        <taxon>Chitinophagia</taxon>
        <taxon>Chitinophagales</taxon>
        <taxon>Chitinophagaceae</taxon>
        <taxon>Chitinophaga</taxon>
    </lineage>
</organism>
<dbReference type="RefSeq" id="WP_157309059.1">
    <property type="nucleotide sequence ID" value="NZ_WRXN01000015.1"/>
</dbReference>
<evidence type="ECO:0008006" key="3">
    <source>
        <dbReference type="Google" id="ProtNLM"/>
    </source>
</evidence>
<dbReference type="InterPro" id="IPR013211">
    <property type="entry name" value="LVIVD"/>
</dbReference>
<keyword evidence="2" id="KW-1185">Reference proteome</keyword>
<evidence type="ECO:0000313" key="1">
    <source>
        <dbReference type="EMBL" id="MVT11634.1"/>
    </source>
</evidence>
<comment type="caution">
    <text evidence="1">The sequence shown here is derived from an EMBL/GenBank/DDBJ whole genome shotgun (WGS) entry which is preliminary data.</text>
</comment>
<dbReference type="Pfam" id="PF08309">
    <property type="entry name" value="LVIVD"/>
    <property type="match status" value="2"/>
</dbReference>
<name>A0A7K1UB82_9BACT</name>
<dbReference type="Proteomes" id="UP000461730">
    <property type="component" value="Unassembled WGS sequence"/>
</dbReference>
<reference evidence="1 2" key="1">
    <citation type="submission" date="2019-12" db="EMBL/GenBank/DDBJ databases">
        <title>Chitinophaga sp. strain ysch24 (GDMCC 1.1355), whole genome shotgun sequence.</title>
        <authorList>
            <person name="Zhang X."/>
        </authorList>
    </citation>
    <scope>NUCLEOTIDE SEQUENCE [LARGE SCALE GENOMIC DNA]</scope>
    <source>
        <strain evidence="2">ysch24</strain>
    </source>
</reference>
<dbReference type="SUPFAM" id="SSF75011">
    <property type="entry name" value="3-carboxy-cis,cis-mucoante lactonizing enzyme"/>
    <property type="match status" value="1"/>
</dbReference>
<accession>A0A7K1UB82</accession>
<gene>
    <name evidence="1" type="ORF">GO493_25450</name>
</gene>
<evidence type="ECO:0000313" key="2">
    <source>
        <dbReference type="Proteomes" id="UP000461730"/>
    </source>
</evidence>
<dbReference type="EMBL" id="WRXN01000015">
    <property type="protein sequence ID" value="MVT11634.1"/>
    <property type="molecule type" value="Genomic_DNA"/>
</dbReference>
<proteinExistence type="predicted"/>